<dbReference type="InterPro" id="IPR010071">
    <property type="entry name" value="AA_adenyl_dom"/>
</dbReference>
<feature type="domain" description="Carrier" evidence="9">
    <location>
        <begin position="5"/>
        <end position="80"/>
    </location>
</feature>
<dbReference type="Gene3D" id="3.40.50.12780">
    <property type="entry name" value="N-terminal domain of ligase-like"/>
    <property type="match status" value="3"/>
</dbReference>
<dbReference type="Pfam" id="PF00501">
    <property type="entry name" value="AMP-binding"/>
    <property type="match status" value="3"/>
</dbReference>
<dbReference type="GO" id="GO:0043041">
    <property type="term" value="P:amino acid activation for nonribosomal peptide biosynthetic process"/>
    <property type="evidence" value="ECO:0007669"/>
    <property type="project" value="TreeGrafter"/>
</dbReference>
<evidence type="ECO:0000256" key="6">
    <source>
        <dbReference type="ARBA" id="ARBA00052643"/>
    </source>
</evidence>
<dbReference type="CDD" id="cd19535">
    <property type="entry name" value="Cyc_NRPS"/>
    <property type="match status" value="3"/>
</dbReference>
<evidence type="ECO:0000256" key="1">
    <source>
        <dbReference type="ARBA" id="ARBA00001957"/>
    </source>
</evidence>
<keyword evidence="3" id="KW-0596">Phosphopantetheine</keyword>
<dbReference type="InterPro" id="IPR000873">
    <property type="entry name" value="AMP-dep_synth/lig_dom"/>
</dbReference>
<dbReference type="EMBL" id="AUXX01000004">
    <property type="protein sequence ID" value="KZN69562.1"/>
    <property type="molecule type" value="Genomic_DNA"/>
</dbReference>
<evidence type="ECO:0000256" key="2">
    <source>
        <dbReference type="ARBA" id="ARBA00004924"/>
    </source>
</evidence>
<comment type="cofactor">
    <cofactor evidence="1">
        <name>pantetheine 4'-phosphate</name>
        <dbReference type="ChEBI" id="CHEBI:47942"/>
    </cofactor>
</comment>
<proteinExistence type="predicted"/>
<evidence type="ECO:0000256" key="8">
    <source>
        <dbReference type="ARBA" id="ARBA00079103"/>
    </source>
</evidence>
<feature type="domain" description="Carrier" evidence="9">
    <location>
        <begin position="3156"/>
        <end position="3233"/>
    </location>
</feature>
<dbReference type="EC" id="6.2.1.69" evidence="7"/>
<dbReference type="NCBIfam" id="NF003417">
    <property type="entry name" value="PRK04813.1"/>
    <property type="match status" value="3"/>
</dbReference>
<evidence type="ECO:0000259" key="9">
    <source>
        <dbReference type="PROSITE" id="PS50075"/>
    </source>
</evidence>
<feature type="domain" description="Carrier" evidence="9">
    <location>
        <begin position="1054"/>
        <end position="1130"/>
    </location>
</feature>
<evidence type="ECO:0000256" key="7">
    <source>
        <dbReference type="ARBA" id="ARBA00066651"/>
    </source>
</evidence>
<dbReference type="Gene3D" id="3.30.559.10">
    <property type="entry name" value="Chloramphenicol acetyltransferase-like domain"/>
    <property type="match status" value="3"/>
</dbReference>
<dbReference type="NCBIfam" id="TIGR01733">
    <property type="entry name" value="AA-adenyl-dom"/>
    <property type="match status" value="3"/>
</dbReference>
<dbReference type="InterPro" id="IPR009081">
    <property type="entry name" value="PP-bd_ACP"/>
</dbReference>
<dbReference type="SUPFAM" id="SSF47336">
    <property type="entry name" value="ACP-like"/>
    <property type="match status" value="4"/>
</dbReference>
<evidence type="ECO:0000256" key="5">
    <source>
        <dbReference type="ARBA" id="ARBA00022598"/>
    </source>
</evidence>
<dbReference type="GO" id="GO:0044550">
    <property type="term" value="P:secondary metabolite biosynthetic process"/>
    <property type="evidence" value="ECO:0007669"/>
    <property type="project" value="TreeGrafter"/>
</dbReference>
<dbReference type="FunFam" id="3.30.559.30:FF:000006">
    <property type="entry name" value="Yersiniabactin polyketide/non-ribosomal peptide synthetase"/>
    <property type="match status" value="3"/>
</dbReference>
<name>A0A162BVX8_9GAMM</name>
<feature type="domain" description="Carrier" evidence="9">
    <location>
        <begin position="2109"/>
        <end position="2185"/>
    </location>
</feature>
<evidence type="ECO:0000313" key="11">
    <source>
        <dbReference type="Proteomes" id="UP000076661"/>
    </source>
</evidence>
<comment type="pathway">
    <text evidence="2">Siderophore biosynthesis.</text>
</comment>
<dbReference type="Gene3D" id="3.30.559.30">
    <property type="entry name" value="Nonribosomal peptide synthetase, condensation domain"/>
    <property type="match status" value="3"/>
</dbReference>
<dbReference type="InterPro" id="IPR045851">
    <property type="entry name" value="AMP-bd_C_sf"/>
</dbReference>
<dbReference type="SMART" id="SM00823">
    <property type="entry name" value="PKS_PP"/>
    <property type="match status" value="3"/>
</dbReference>
<dbReference type="GO" id="GO:0072330">
    <property type="term" value="P:monocarboxylic acid biosynthetic process"/>
    <property type="evidence" value="ECO:0007669"/>
    <property type="project" value="UniProtKB-ARBA"/>
</dbReference>
<dbReference type="GO" id="GO:0016874">
    <property type="term" value="F:ligase activity"/>
    <property type="evidence" value="ECO:0007669"/>
    <property type="project" value="UniProtKB-KW"/>
</dbReference>
<dbReference type="Pfam" id="PF00550">
    <property type="entry name" value="PP-binding"/>
    <property type="match status" value="4"/>
</dbReference>
<protein>
    <recommendedName>
        <fullName evidence="8">L-cysteine--[L-cysteinyl-carrier protein] ligase</fullName>
        <ecNumber evidence="7">6.2.1.69</ecNumber>
    </recommendedName>
    <alternativeName>
        <fullName evidence="8">L-cysteine--[L-cysteinyl-carrier protein] ligase</fullName>
    </alternativeName>
</protein>
<dbReference type="InterPro" id="IPR057737">
    <property type="entry name" value="Condensation_MtbB-like"/>
</dbReference>
<dbReference type="FunFam" id="3.40.50.12780:FF:000012">
    <property type="entry name" value="Non-ribosomal peptide synthetase"/>
    <property type="match status" value="3"/>
</dbReference>
<dbReference type="InterPro" id="IPR020806">
    <property type="entry name" value="PKS_PP-bd"/>
</dbReference>
<evidence type="ECO:0000313" key="10">
    <source>
        <dbReference type="EMBL" id="KZN69562.1"/>
    </source>
</evidence>
<dbReference type="FunFam" id="3.30.559.10:FF:000023">
    <property type="entry name" value="Non-ribosomal peptide synthetase"/>
    <property type="match status" value="1"/>
</dbReference>
<dbReference type="InterPro" id="IPR036736">
    <property type="entry name" value="ACP-like_sf"/>
</dbReference>
<dbReference type="SUPFAM" id="SSF56801">
    <property type="entry name" value="Acetyl-CoA synthetase-like"/>
    <property type="match status" value="3"/>
</dbReference>
<evidence type="ECO:0000256" key="3">
    <source>
        <dbReference type="ARBA" id="ARBA00022450"/>
    </source>
</evidence>
<dbReference type="PROSITE" id="PS00012">
    <property type="entry name" value="PHOSPHOPANTETHEINE"/>
    <property type="match status" value="2"/>
</dbReference>
<dbReference type="Proteomes" id="UP000076661">
    <property type="component" value="Unassembled WGS sequence"/>
</dbReference>
<dbReference type="RefSeq" id="WP_081225339.1">
    <property type="nucleotide sequence ID" value="NZ_AUXX01000004.1"/>
</dbReference>
<reference evidence="10 11" key="1">
    <citation type="submission" date="2013-07" db="EMBL/GenBank/DDBJ databases">
        <title>Comparative Genomic and Metabolomic Analysis of Twelve Strains of Pseudoalteromonas luteoviolacea.</title>
        <authorList>
            <person name="Vynne N.G."/>
            <person name="Mansson M."/>
            <person name="Gram L."/>
        </authorList>
    </citation>
    <scope>NUCLEOTIDE SEQUENCE [LARGE SCALE GENOMIC DNA]</scope>
    <source>
        <strain evidence="10 11">S4060-1</strain>
    </source>
</reference>
<evidence type="ECO:0000256" key="4">
    <source>
        <dbReference type="ARBA" id="ARBA00022553"/>
    </source>
</evidence>
<dbReference type="GO" id="GO:0031177">
    <property type="term" value="F:phosphopantetheine binding"/>
    <property type="evidence" value="ECO:0007669"/>
    <property type="project" value="InterPro"/>
</dbReference>
<gene>
    <name evidence="10" type="ORF">N478_10460</name>
</gene>
<dbReference type="GO" id="GO:0005737">
    <property type="term" value="C:cytoplasm"/>
    <property type="evidence" value="ECO:0007669"/>
    <property type="project" value="TreeGrafter"/>
</dbReference>
<dbReference type="Gene3D" id="1.10.1200.10">
    <property type="entry name" value="ACP-like"/>
    <property type="match status" value="4"/>
</dbReference>
<dbReference type="PROSITE" id="PS00455">
    <property type="entry name" value="AMP_BINDING"/>
    <property type="match status" value="3"/>
</dbReference>
<dbReference type="PATRIC" id="fig|1365257.3.peg.479"/>
<sequence length="3252" mass="360368">MALTKNTPLNQQQLLEHVQAFVQVPLEDKLDANLIELGLDSMHMMRLVNQWRKQGAKVTFSKLIEQPILSHWITLLCSQASAVTQITQAPQLPNIDPYAEFELTDVQYAYWIGRQDDQELGGVGCHAYLEVDNQDIDPLKLEQAWHALYQYHPMLRAQFTESGTQQVHSPLPTPGLAVNDFRSLTLDESTQAVEQVRSRLSHRKLGIEHGQTMGLELSLLPEGKCRIHFDVDLLIADVQSLNILLKDLAVLYHGGTLEIDPNWSFAKYLAYEKAQNKTKLEEDKAYWQTRLATLPSGPQLPLCCDPQTVTKPLFARRLHTLTKIQWQTLKNTAQQHQVTPAMLLVTSYASVLAKYSAEQKFTLNLPLFDRKTQHPGIENVVADFTNLLLLDCDFSDAKSFIDHAKAIQNQFHQNVAHSDYSAVQIQRDLVKQGFAQGVSAPVVFACNLGTPLLSQQDTVLGQFNYMISQTPQVWLDHQVYEVDEGLMLAWDAVDEIFPEALIDTMFASYVALLEKLAAHSDAWHAQHLVELPHYQQSQRVAVNDTAAPYTPHTLHEAFFKGAQTHPDKTALVFNNRSLSYRSVAEKALRVAAYLQQHGLRESEPVAVTLPRGAEQIIAVLGVLAAGGCYVPIGTHQPQSRRAKIHRTAEITLVIAKQNDPEHDPAAKCIDIQQALQAEPLASAVITNPASPAYIIFTSGSTGEPKGVEMSHQATANTIYQLNKDYQIGQNSCALAVSALDFDLSVYDIFGLLGAGGKLVLVDEHKRRDAQAWLELVHQHNVTVWNTVPVLLDMLLTAAEQDSRPLNFEQVMLSGDWIGLDLPPRLQHISASNPPIIAMGGATEAAIWSNYCKVRAPLPLHWHSIPYGKPLPNQKYRVVDNHGHDCPDWVPGELWIGGIGLATCYRGDLAQTTARFVEQGGERWYRTGDQGRYWPDGNLEFLGRIDHQVKVRGHRIELGEIDTALANIEGVQRAVTVTIGEPKSLASVVVLAPQSAPDSMAIQRQLHTLLPDYMVPNHIEFAQQIPLSANGKVDRKALINQLAATQQQSTERLTAPQTDNEKRLAKIWQSLLGIEQIGQQSHFFELGGDSLIATQLIAKLKQQGLASPKPLRDLFSAPQLSAYAARLDSIVSTPKLEVIPDLDNRFAPFPLTEVQRAYWMGQTPGLPLNCSTLYLLELEGENVDLQRMAKAWDQLVEHHEMLRAVITPDGQQQLLSHLPAMSIAQVSLNSETNNHSDAARDHLHQFWRKICQQAQQSHDQSESVTLPNHRICAVHYGGNKTRLGIIFDYLTLDGFSIKLLLDQLASLYNDPAYHLPEVNVSFRDYVLQVQHDDAEYAAAQAYWREQIKTLPPAPQLPLAQDPQSITTPEFVRREAQLDADTWQALKHKARSYGITPSVLLLTAYSNVLRRWSEGDHTLNLTLFDRQDVHNDIHKVFGDFTTLAPIAFRDNAGNSLLAQAQEAQLQIAQAIEHKAISSIWIQREQARHGTLTSAALPVVFTSTLGLGGGLFENSTGNFPQIVPGGLSQTPQVWLDHQLYEFDGALILSWDAVDSLFPTDMIDDMFNSYVSALKALCHCSWEQALPLPLPNAQAHTRIAVNNTERPQAPRTLHHAIFAHAQQHPDDTALVFEDTAVNYAQLCEQALSIAALLQQHQLKLAEPVAVTLPRGINQIAAVLGVMAAGGCYVPIGIHQPANRQAKIHRTAGIRLALTNSEHLDVESIDSVTRLDIATARAPLCKPLEVSPDQPAYIIFTSGSTGEPKGVEMCHQATANTIDQLNQAYNIDKRSCVLAVSALDFDLSVYDIFGLLGAGGQVVLLSDENRRDASEWLQLVHQHNVNVWNSVPVLLDMLLVVAEQDDRQLPFNQVMLSGDWIGLDIPPRLQAKSKTGIPLIAMGGATEAAIWSNFCEVRGDIPAHWNSIPYGKPLPNQTYRVADEQGRDCPDWVAGELWIGGAGLASAYRGDDKLTAERFVHYEGKRWYRTGDRGRYWPDGNLEFLGRIDHQVKVRGHRIELGEIDTALGRIEGIARGVALTLGEPKMLVAALVMDENTALDTDAVNTELALALPDYMVPSHLLAVDVLPLSANGKVDRKQLAARFDGQLSAVDVAVTPPQTINEIQVAQLWSDLLDVTEVGLESSFFALGGDSLLATQFLTQLAQQGLSTKQPLRTLFANPTLGAFAATLEAYQAAHSQQIVAKPEQQFEPFALTEVQSAYWLGQTPGFPLNCGTHYLLELDSLTLNIEKMMLAWQKLYARHDMLRAQVSDDNQQVVLQQSQGPKLDIDSSTYTSLDQARAQIKIWWQAQNSQHLHDAIAIKVARYQAECTERTRLALMFNYMTLDGYSIMLLLREFAALYLAPDTELPPLSLTFRDYVTQVQDSQQAIEEAQAYWQERLATLPDAAALPLVQDPLHIEHSAFSRRSARLPKTKWQAIKQAARSHNVTPSILVLSAYAEVLSQYSGGHAHTLNLTLFDRQNVHPEVGSIVGDFTSLAPLAYYPDEQNSIAHQAKQLQNQLADVLEHRAVSSVWVQRERSRTMGRTAAALPIVFTSTLGMADDLLADSFNEDLPQFTDGGLSATPQVWLDHQMYEFRGELILSWDAVDALFPADLLDNMFARFLTLLDELAVSTDAPFSHALPKTQQVVRDRVNNTDVEQTPRTLHQAMFDYARQHPDAVALITDTQTVTYGQLADKALRIAHLLTQHALSLGEPVAVSLPRGVEQVAAVFGIMAAGGCYVPIGVHQPTSRQAKIHRTAGIRWVLTDEAHINQDVEQGVTRLNVTDASDLAPLATPLTVATDAPAYVIFTSGSTGEPKGVEMCHQATANTIDQLNQHYAIDSNSRVLAVSALDFDLSVYDLFGLLSVGGSVVLLNEENRRDATTWLEQVHQHRVTIWNSVPVLLDMLLVVAENDARSLPFEKVMLSGDWIGLDLPPRLQAKTHLEIPLIAMGGATEAAIWSNSCEVKGDLPAHWASIPYGKPLPNQTYRVVDPFGRDCPDWVAGELWIGGAGLACAYRGDETLTAQRFVMANGKRWYRTGDLGRYWPDGNLEFLGRIDHQVKVRGHRIELGEIDAAMAQVEGLSRGVALTIGEPKKLVAAFVKTPHATLDAQTITTQLEQQLPEYMVPSHLLELTALPLSANGKIDRKQLANEFIELELEQAQFEAPEGELEQQLAEIWQTLLKRAQISRHDDFFAIGGDSLSATQLIQTLQQQHIIPTSLSLTTLFSAPSIASLATAITHAWRELGGTTCDTDELFEEGTI</sequence>
<accession>A0A162BVX8</accession>
<organism evidence="10 11">
    <name type="scientific">Pseudoalteromonas luteoviolacea S4060-1</name>
    <dbReference type="NCBI Taxonomy" id="1365257"/>
    <lineage>
        <taxon>Bacteria</taxon>
        <taxon>Pseudomonadati</taxon>
        <taxon>Pseudomonadota</taxon>
        <taxon>Gammaproteobacteria</taxon>
        <taxon>Alteromonadales</taxon>
        <taxon>Pseudoalteromonadaceae</taxon>
        <taxon>Pseudoalteromonas</taxon>
    </lineage>
</organism>
<dbReference type="InterPro" id="IPR020845">
    <property type="entry name" value="AMP-binding_CS"/>
</dbReference>
<dbReference type="InterPro" id="IPR042099">
    <property type="entry name" value="ANL_N_sf"/>
</dbReference>
<dbReference type="InterPro" id="IPR001242">
    <property type="entry name" value="Condensation_dom"/>
</dbReference>
<dbReference type="FunFam" id="1.10.1200.10:FF:000005">
    <property type="entry name" value="Nonribosomal peptide synthetase 1"/>
    <property type="match status" value="1"/>
</dbReference>
<dbReference type="InterPro" id="IPR006162">
    <property type="entry name" value="Ppantetheine_attach_site"/>
</dbReference>
<dbReference type="InterPro" id="IPR023213">
    <property type="entry name" value="CAT-like_dom_sf"/>
</dbReference>
<dbReference type="SUPFAM" id="SSF52777">
    <property type="entry name" value="CoA-dependent acyltransferases"/>
    <property type="match status" value="6"/>
</dbReference>
<keyword evidence="4" id="KW-0597">Phosphoprotein</keyword>
<dbReference type="Gene3D" id="3.30.300.30">
    <property type="match status" value="3"/>
</dbReference>
<dbReference type="Pfam" id="PF00668">
    <property type="entry name" value="Condensation"/>
    <property type="match status" value="3"/>
</dbReference>
<dbReference type="PANTHER" id="PTHR45527:SF10">
    <property type="entry name" value="PYOCHELIN SYNTHASE PCHF"/>
    <property type="match status" value="1"/>
</dbReference>
<keyword evidence="5" id="KW-0436">Ligase</keyword>
<comment type="caution">
    <text evidence="10">The sequence shown here is derived from an EMBL/GenBank/DDBJ whole genome shotgun (WGS) entry which is preliminary data.</text>
</comment>
<dbReference type="PANTHER" id="PTHR45527">
    <property type="entry name" value="NONRIBOSOMAL PEPTIDE SYNTHETASE"/>
    <property type="match status" value="1"/>
</dbReference>
<dbReference type="FunFam" id="1.10.1200.10:FF:000016">
    <property type="entry name" value="Non-ribosomal peptide synthase"/>
    <property type="match status" value="1"/>
</dbReference>
<dbReference type="CDD" id="cd12114">
    <property type="entry name" value="A_NRPS_TlmIV_like"/>
    <property type="match status" value="3"/>
</dbReference>
<comment type="catalytic activity">
    <reaction evidence="6">
        <text>holo-[peptidyl-carrier protein] + L-cysteine + ATP = L-cysteinyl-[peptidyl-carrier protein] + AMP + diphosphate</text>
        <dbReference type="Rhea" id="RHEA:61680"/>
        <dbReference type="Rhea" id="RHEA-COMP:11480"/>
        <dbReference type="Rhea" id="RHEA-COMP:15906"/>
        <dbReference type="ChEBI" id="CHEBI:30616"/>
        <dbReference type="ChEBI" id="CHEBI:33019"/>
        <dbReference type="ChEBI" id="CHEBI:35235"/>
        <dbReference type="ChEBI" id="CHEBI:64479"/>
        <dbReference type="ChEBI" id="CHEBI:144926"/>
        <dbReference type="ChEBI" id="CHEBI:456215"/>
        <dbReference type="EC" id="6.2.1.69"/>
    </reaction>
    <physiologicalReaction direction="left-to-right" evidence="6">
        <dbReference type="Rhea" id="RHEA:61681"/>
    </physiologicalReaction>
</comment>
<dbReference type="PROSITE" id="PS50075">
    <property type="entry name" value="CARRIER"/>
    <property type="match status" value="4"/>
</dbReference>